<organism evidence="5 6">
    <name type="scientific">Hibiscus syriacus</name>
    <name type="common">Rose of Sharon</name>
    <dbReference type="NCBI Taxonomy" id="106335"/>
    <lineage>
        <taxon>Eukaryota</taxon>
        <taxon>Viridiplantae</taxon>
        <taxon>Streptophyta</taxon>
        <taxon>Embryophyta</taxon>
        <taxon>Tracheophyta</taxon>
        <taxon>Spermatophyta</taxon>
        <taxon>Magnoliopsida</taxon>
        <taxon>eudicotyledons</taxon>
        <taxon>Gunneridae</taxon>
        <taxon>Pentapetalae</taxon>
        <taxon>rosids</taxon>
        <taxon>malvids</taxon>
        <taxon>Malvales</taxon>
        <taxon>Malvaceae</taxon>
        <taxon>Malvoideae</taxon>
        <taxon>Hibiscus</taxon>
    </lineage>
</organism>
<evidence type="ECO:0000313" key="5">
    <source>
        <dbReference type="EMBL" id="KAE8721217.1"/>
    </source>
</evidence>
<evidence type="ECO:0000256" key="4">
    <source>
        <dbReference type="SAM" id="Phobius"/>
    </source>
</evidence>
<dbReference type="GO" id="GO:0016020">
    <property type="term" value="C:membrane"/>
    <property type="evidence" value="ECO:0007669"/>
    <property type="project" value="InterPro"/>
</dbReference>
<gene>
    <name evidence="5" type="ORF">F3Y22_tig00016563pilonHSYRG00010</name>
</gene>
<name>A0A6A3BZ69_HIBSY</name>
<keyword evidence="1 4" id="KW-0812">Transmembrane</keyword>
<feature type="transmembrane region" description="Helical" evidence="4">
    <location>
        <begin position="20"/>
        <end position="41"/>
    </location>
</feature>
<protein>
    <submittedName>
        <fullName evidence="5">Nodulin MtN21 /EamA-like transporter family protein isoform 2</fullName>
    </submittedName>
</protein>
<feature type="transmembrane region" description="Helical" evidence="4">
    <location>
        <begin position="207"/>
        <end position="225"/>
    </location>
</feature>
<comment type="caution">
    <text evidence="5">The sequence shown here is derived from an EMBL/GenBank/DDBJ whole genome shotgun (WGS) entry which is preliminary data.</text>
</comment>
<evidence type="ECO:0000256" key="3">
    <source>
        <dbReference type="ARBA" id="ARBA00023136"/>
    </source>
</evidence>
<evidence type="ECO:0000256" key="1">
    <source>
        <dbReference type="ARBA" id="ARBA00022692"/>
    </source>
</evidence>
<feature type="transmembrane region" description="Helical" evidence="4">
    <location>
        <begin position="62"/>
        <end position="84"/>
    </location>
</feature>
<dbReference type="EMBL" id="VEPZ02000636">
    <property type="protein sequence ID" value="KAE8721217.1"/>
    <property type="molecule type" value="Genomic_DNA"/>
</dbReference>
<dbReference type="AlphaFoldDB" id="A0A6A3BZ69"/>
<sequence>MEWRSWRNYYEDVAPFTVLMAMEFVIPGLNTLFKAATLAGMSYHVFMIKCASSAQFPILRKIGLLAVIGISCQITGYTGIIYSSPTLQSAMANLMPAFAFILAIFFRMEKLVWSSNSSKAKVMGTIISITGAFVMTLYKGPSIFKASKPSMSLHQPLNLTGTNLVAGANPNGVVGGAFFTAQFTLNTLWYIVLTQIMEEYPAELTAIFFYNSSVCFMALVVALIVKRNARAWRIGSDIALASVVCWLSKGNLQFLLEQYNPFMDSAVEGTSFRGNV</sequence>
<dbReference type="GO" id="GO:0022857">
    <property type="term" value="F:transmembrane transporter activity"/>
    <property type="evidence" value="ECO:0007669"/>
    <property type="project" value="InterPro"/>
</dbReference>
<keyword evidence="6" id="KW-1185">Reference proteome</keyword>
<dbReference type="InterPro" id="IPR030184">
    <property type="entry name" value="WAT1-related"/>
</dbReference>
<reference evidence="5" key="1">
    <citation type="submission" date="2019-09" db="EMBL/GenBank/DDBJ databases">
        <title>Draft genome information of white flower Hibiscus syriacus.</title>
        <authorList>
            <person name="Kim Y.-M."/>
        </authorList>
    </citation>
    <scope>NUCLEOTIDE SEQUENCE [LARGE SCALE GENOMIC DNA]</scope>
    <source>
        <strain evidence="5">YM2019G1</strain>
    </source>
</reference>
<evidence type="ECO:0000256" key="2">
    <source>
        <dbReference type="ARBA" id="ARBA00022989"/>
    </source>
</evidence>
<dbReference type="Proteomes" id="UP000436088">
    <property type="component" value="Unassembled WGS sequence"/>
</dbReference>
<feature type="transmembrane region" description="Helical" evidence="4">
    <location>
        <begin position="120"/>
        <end position="138"/>
    </location>
</feature>
<evidence type="ECO:0000313" key="6">
    <source>
        <dbReference type="Proteomes" id="UP000436088"/>
    </source>
</evidence>
<keyword evidence="2 4" id="KW-1133">Transmembrane helix</keyword>
<keyword evidence="3 4" id="KW-0472">Membrane</keyword>
<dbReference type="PANTHER" id="PTHR31218">
    <property type="entry name" value="WAT1-RELATED PROTEIN"/>
    <property type="match status" value="1"/>
</dbReference>
<feature type="transmembrane region" description="Helical" evidence="4">
    <location>
        <begin position="90"/>
        <end position="108"/>
    </location>
</feature>
<accession>A0A6A3BZ69</accession>
<proteinExistence type="predicted"/>